<sequence length="135" mass="15545">MNNIEKALEILQLTQDGDKLSPRQLKLLEMSVNGFLSEVGQESFSELHKKVLGGNYQEWFHDIEGLTKDHHGYIYWKGDHVEHYSFRGDYEVEKAAAQELAARCKHLEAIGVEPSVITAIWQWEEYQNITPAQSN</sequence>
<reference evidence="1 2" key="1">
    <citation type="submission" date="2012-06" db="EMBL/GenBank/DDBJ databases">
        <title>Finished chromosome of genome of Cylindrospermum stagnale PCC 7417.</title>
        <authorList>
            <consortium name="US DOE Joint Genome Institute"/>
            <person name="Gugger M."/>
            <person name="Coursin T."/>
            <person name="Rippka R."/>
            <person name="Tandeau De Marsac N."/>
            <person name="Huntemann M."/>
            <person name="Wei C.-L."/>
            <person name="Han J."/>
            <person name="Detter J.C."/>
            <person name="Han C."/>
            <person name="Tapia R."/>
            <person name="Chen A."/>
            <person name="Kyrpides N."/>
            <person name="Mavromatis K."/>
            <person name="Markowitz V."/>
            <person name="Szeto E."/>
            <person name="Ivanova N."/>
            <person name="Pagani I."/>
            <person name="Pati A."/>
            <person name="Goodwin L."/>
            <person name="Nordberg H.P."/>
            <person name="Cantor M.N."/>
            <person name="Hua S.X."/>
            <person name="Woyke T."/>
            <person name="Kerfeld C.A."/>
        </authorList>
    </citation>
    <scope>NUCLEOTIDE SEQUENCE [LARGE SCALE GENOMIC DNA]</scope>
    <source>
        <strain evidence="1 2">PCC 7417</strain>
    </source>
</reference>
<dbReference type="OrthoDB" id="1794283at2"/>
<dbReference type="Proteomes" id="UP000010475">
    <property type="component" value="Chromosome"/>
</dbReference>
<dbReference type="KEGG" id="csg:Cylst_5241"/>
<dbReference type="STRING" id="56107.Cylst_5241"/>
<dbReference type="AlphaFoldDB" id="K9X3P1"/>
<organism evidence="1 2">
    <name type="scientific">Cylindrospermum stagnale PCC 7417</name>
    <dbReference type="NCBI Taxonomy" id="56107"/>
    <lineage>
        <taxon>Bacteria</taxon>
        <taxon>Bacillati</taxon>
        <taxon>Cyanobacteriota</taxon>
        <taxon>Cyanophyceae</taxon>
        <taxon>Nostocales</taxon>
        <taxon>Nostocaceae</taxon>
        <taxon>Cylindrospermum</taxon>
    </lineage>
</organism>
<dbReference type="eggNOG" id="ENOG502ZPKJ">
    <property type="taxonomic scope" value="Bacteria"/>
</dbReference>
<dbReference type="RefSeq" id="WP_015210510.1">
    <property type="nucleotide sequence ID" value="NC_019757.1"/>
</dbReference>
<accession>K9X3P1</accession>
<dbReference type="EMBL" id="CP003642">
    <property type="protein sequence ID" value="AFZ27275.1"/>
    <property type="molecule type" value="Genomic_DNA"/>
</dbReference>
<protein>
    <submittedName>
        <fullName evidence="1">Uncharacterized protein</fullName>
    </submittedName>
</protein>
<evidence type="ECO:0000313" key="1">
    <source>
        <dbReference type="EMBL" id="AFZ27275.1"/>
    </source>
</evidence>
<gene>
    <name evidence="1" type="ORF">Cylst_5241</name>
</gene>
<dbReference type="HOGENOM" id="CLU_1882302_0_0_3"/>
<proteinExistence type="predicted"/>
<name>K9X3P1_9NOST</name>
<evidence type="ECO:0000313" key="2">
    <source>
        <dbReference type="Proteomes" id="UP000010475"/>
    </source>
</evidence>
<keyword evidence="2" id="KW-1185">Reference proteome</keyword>